<dbReference type="AlphaFoldDB" id="A0A813NJC7"/>
<reference evidence="4" key="1">
    <citation type="submission" date="2021-02" db="EMBL/GenBank/DDBJ databases">
        <authorList>
            <person name="Nowell W R."/>
        </authorList>
    </citation>
    <scope>NUCLEOTIDE SEQUENCE</scope>
</reference>
<gene>
    <name evidence="4" type="ORF">JXQ802_LOCUS970</name>
</gene>
<feature type="transmembrane region" description="Helical" evidence="3">
    <location>
        <begin position="7"/>
        <end position="25"/>
    </location>
</feature>
<comment type="caution">
    <text evidence="4">The sequence shown here is derived from an EMBL/GenBank/DDBJ whole genome shotgun (WGS) entry which is preliminary data.</text>
</comment>
<evidence type="ECO:0000256" key="1">
    <source>
        <dbReference type="SAM" id="Coils"/>
    </source>
</evidence>
<keyword evidence="3" id="KW-0472">Membrane</keyword>
<evidence type="ECO:0000256" key="3">
    <source>
        <dbReference type="SAM" id="Phobius"/>
    </source>
</evidence>
<accession>A0A813NJC7</accession>
<evidence type="ECO:0000313" key="4">
    <source>
        <dbReference type="EMBL" id="CAF0738356.1"/>
    </source>
</evidence>
<keyword evidence="3" id="KW-1133">Transmembrane helix</keyword>
<keyword evidence="3" id="KW-0812">Transmembrane</keyword>
<feature type="region of interest" description="Disordered" evidence="2">
    <location>
        <begin position="264"/>
        <end position="294"/>
    </location>
</feature>
<feature type="region of interest" description="Disordered" evidence="2">
    <location>
        <begin position="370"/>
        <end position="397"/>
    </location>
</feature>
<name>A0A813NJC7_9BILA</name>
<keyword evidence="1" id="KW-0175">Coiled coil</keyword>
<evidence type="ECO:0000256" key="2">
    <source>
        <dbReference type="SAM" id="MobiDB-lite"/>
    </source>
</evidence>
<organism evidence="4 5">
    <name type="scientific">Rotaria sordida</name>
    <dbReference type="NCBI Taxonomy" id="392033"/>
    <lineage>
        <taxon>Eukaryota</taxon>
        <taxon>Metazoa</taxon>
        <taxon>Spiralia</taxon>
        <taxon>Gnathifera</taxon>
        <taxon>Rotifera</taxon>
        <taxon>Eurotatoria</taxon>
        <taxon>Bdelloidea</taxon>
        <taxon>Philodinida</taxon>
        <taxon>Philodinidae</taxon>
        <taxon>Rotaria</taxon>
    </lineage>
</organism>
<proteinExistence type="predicted"/>
<protein>
    <submittedName>
        <fullName evidence="4">Uncharacterized protein</fullName>
    </submittedName>
</protein>
<dbReference type="EMBL" id="CAJNOL010000010">
    <property type="protein sequence ID" value="CAF0738356.1"/>
    <property type="molecule type" value="Genomic_DNA"/>
</dbReference>
<dbReference type="Proteomes" id="UP000663870">
    <property type="component" value="Unassembled WGS sequence"/>
</dbReference>
<keyword evidence="5" id="KW-1185">Reference proteome</keyword>
<sequence>MSGRTPSFIVVGLVIIMFLLGLFYMSCSSKNTELRQSLEQFEERIRSLTIKNSDAEKKLESIISRKRELDEEKLAIQRQMEKKDSEINDLNTKLNEKLAELQSLKTDKNVLDEQLKEYKSIKETLGSKDSFIEKLEQQINDEKKSHNDELNRLKREQETLKNSQSSQNNQLPAQNEQQNAFIIPQQRFRPLLPNNVTTRSLAALLQDPLNKLNNLTHEVKAQIAPAALDLRDKALNVLGVDKKTSTTTISNEQQQDVNNDKLHQQANQNVPPPPLANHAQEQEQQQQPDHVESVRVAPQPSNVANEENQVAADNPQYQQRLQRSLNNSISDNNNIKSLDNIENENDDEEQVDVDNLQQNIVSPLNSIQQNNVENNNRPMGASSLLQSNDNNNDNNYPIANRERYRQIKNKIREEQNVE</sequence>
<evidence type="ECO:0000313" key="5">
    <source>
        <dbReference type="Proteomes" id="UP000663870"/>
    </source>
</evidence>
<feature type="coiled-coil region" evidence="1">
    <location>
        <begin position="31"/>
        <end position="170"/>
    </location>
</feature>